<proteinExistence type="predicted"/>
<name>C5EZL2_9HELI</name>
<feature type="chain" id="PRO_5002949661" evidence="1">
    <location>
        <begin position="17"/>
        <end position="110"/>
    </location>
</feature>
<organism evidence="2 3">
    <name type="scientific">Helicobacter pullorum MIT 98-5489</name>
    <dbReference type="NCBI Taxonomy" id="537972"/>
    <lineage>
        <taxon>Bacteria</taxon>
        <taxon>Pseudomonadati</taxon>
        <taxon>Campylobacterota</taxon>
        <taxon>Epsilonproteobacteria</taxon>
        <taxon>Campylobacterales</taxon>
        <taxon>Helicobacteraceae</taxon>
        <taxon>Helicobacter</taxon>
    </lineage>
</organism>
<reference evidence="3" key="1">
    <citation type="journal article" date="2014" name="Genome Announc.">
        <title>Draft genome sequences of six enterohepatic helicobacter species isolated from humans and one from rhesus macaques.</title>
        <authorList>
            <person name="Shen Z."/>
            <person name="Sheh A."/>
            <person name="Young S.K."/>
            <person name="Abouelliel A."/>
            <person name="Ward D.V."/>
            <person name="Earl A.M."/>
            <person name="Fox J.G."/>
        </authorList>
    </citation>
    <scope>NUCLEOTIDE SEQUENCE [LARGE SCALE GENOMIC DNA]</scope>
    <source>
        <strain evidence="3">MIT 98-5489</strain>
    </source>
</reference>
<accession>C5EZL2</accession>
<dbReference type="EMBL" id="DS990443">
    <property type="protein sequence ID" value="EEQ63456.1"/>
    <property type="molecule type" value="Genomic_DNA"/>
</dbReference>
<dbReference type="RefSeq" id="WP_005021827.1">
    <property type="nucleotide sequence ID" value="NZ_DS990443.1"/>
</dbReference>
<keyword evidence="3" id="KW-1185">Reference proteome</keyword>
<evidence type="ECO:0000313" key="2">
    <source>
        <dbReference type="EMBL" id="EEQ63456.1"/>
    </source>
</evidence>
<dbReference type="HOGENOM" id="CLU_2167469_0_0_7"/>
<sequence>MRKFLILSLACSSALAVNNGDTWAGSFQESNVTLNDGDSINVTLQRDPNFQDNRGNNFGYSGGTNFEYSTNSGNSTLILKKTPTPIQLQANICHSTIIKGKKFKLMKEVT</sequence>
<keyword evidence="1" id="KW-0732">Signal</keyword>
<dbReference type="AlphaFoldDB" id="C5EZL2"/>
<feature type="signal peptide" evidence="1">
    <location>
        <begin position="1"/>
        <end position="16"/>
    </location>
</feature>
<evidence type="ECO:0000313" key="3">
    <source>
        <dbReference type="Proteomes" id="UP000003953"/>
    </source>
</evidence>
<evidence type="ECO:0000256" key="1">
    <source>
        <dbReference type="SAM" id="SignalP"/>
    </source>
</evidence>
<gene>
    <name evidence="2" type="ORF">HPMG_00913</name>
</gene>
<protein>
    <submittedName>
        <fullName evidence="2">Uncharacterized protein</fullName>
    </submittedName>
</protein>
<dbReference type="Proteomes" id="UP000003953">
    <property type="component" value="Unassembled WGS sequence"/>
</dbReference>